<evidence type="ECO:0000256" key="2">
    <source>
        <dbReference type="ARBA" id="ARBA00022737"/>
    </source>
</evidence>
<feature type="repeat" description="PPR" evidence="3">
    <location>
        <begin position="283"/>
        <end position="317"/>
    </location>
</feature>
<dbReference type="PROSITE" id="PS51375">
    <property type="entry name" value="PPR"/>
    <property type="match status" value="5"/>
</dbReference>
<evidence type="ECO:0000313" key="5">
    <source>
        <dbReference type="Proteomes" id="UP000323000"/>
    </source>
</evidence>
<organism evidence="4 5">
    <name type="scientific">Acer yangbiense</name>
    <dbReference type="NCBI Taxonomy" id="1000413"/>
    <lineage>
        <taxon>Eukaryota</taxon>
        <taxon>Viridiplantae</taxon>
        <taxon>Streptophyta</taxon>
        <taxon>Embryophyta</taxon>
        <taxon>Tracheophyta</taxon>
        <taxon>Spermatophyta</taxon>
        <taxon>Magnoliopsida</taxon>
        <taxon>eudicotyledons</taxon>
        <taxon>Gunneridae</taxon>
        <taxon>Pentapetalae</taxon>
        <taxon>rosids</taxon>
        <taxon>malvids</taxon>
        <taxon>Sapindales</taxon>
        <taxon>Sapindaceae</taxon>
        <taxon>Hippocastanoideae</taxon>
        <taxon>Acereae</taxon>
        <taxon>Acer</taxon>
    </lineage>
</organism>
<dbReference type="PANTHER" id="PTHR46128:SF218">
    <property type="entry name" value="PENTACOTRIPEPTIDE-REPEAT REGION OF PRORP DOMAIN-CONTAINING PROTEIN"/>
    <property type="match status" value="1"/>
</dbReference>
<dbReference type="AlphaFoldDB" id="A0A5C7I225"/>
<dbReference type="SUPFAM" id="SSF48452">
    <property type="entry name" value="TPR-like"/>
    <property type="match status" value="1"/>
</dbReference>
<dbReference type="PANTHER" id="PTHR46128">
    <property type="entry name" value="MITOCHONDRIAL GROUP I INTRON SPLICING FACTOR CCM1"/>
    <property type="match status" value="1"/>
</dbReference>
<dbReference type="InterPro" id="IPR002885">
    <property type="entry name" value="PPR_rpt"/>
</dbReference>
<dbReference type="Pfam" id="PF13812">
    <property type="entry name" value="PPR_3"/>
    <property type="match status" value="1"/>
</dbReference>
<dbReference type="OrthoDB" id="185373at2759"/>
<feature type="repeat" description="PPR" evidence="3">
    <location>
        <begin position="178"/>
        <end position="212"/>
    </location>
</feature>
<evidence type="ECO:0000313" key="4">
    <source>
        <dbReference type="EMBL" id="TXG63018.1"/>
    </source>
</evidence>
<dbReference type="NCBIfam" id="TIGR00756">
    <property type="entry name" value="PPR"/>
    <property type="match status" value="5"/>
</dbReference>
<evidence type="ECO:0000256" key="3">
    <source>
        <dbReference type="PROSITE-ProRule" id="PRU00708"/>
    </source>
</evidence>
<gene>
    <name evidence="4" type="ORF">EZV62_010012</name>
</gene>
<dbReference type="Gene3D" id="1.25.40.10">
    <property type="entry name" value="Tetratricopeptide repeat domain"/>
    <property type="match status" value="2"/>
</dbReference>
<feature type="repeat" description="PPR" evidence="3">
    <location>
        <begin position="248"/>
        <end position="282"/>
    </location>
</feature>
<evidence type="ECO:0008006" key="6">
    <source>
        <dbReference type="Google" id="ProtNLM"/>
    </source>
</evidence>
<keyword evidence="2" id="KW-0677">Repeat</keyword>
<name>A0A5C7I225_9ROSI</name>
<comment type="caution">
    <text evidence="4">The sequence shown here is derived from an EMBL/GenBank/DDBJ whole genome shotgun (WGS) entry which is preliminary data.</text>
</comment>
<sequence length="471" mass="53303">MRFLSYGPMFPSVFWRQLHTLLRSVGDFTLLLISLTPEQQASGGASALLLIYSRQGLSCRVTVGHGTSVGCSSTTRTEPELESNARMVRKLIRRFMIVASYCIFRKLETDEYTQSALTRIYIEAGMLEKSWLWFRRFHLAGNLSFEGYSANIDAYGERGHVLEAERAFICCQEAKKLTVHEYNVMIKAYGIGKNYDKACQLFDSMKSHDVVPDNCSYNSLIQILAGADLPHMARPYLRMIQEAGLVSDCIPYCAVISSFVKLGHLEMEEGLYKEMIQFNVEPDVVVYGVLINAFADVGSVKEAVTYFDAMKSAGLSANAVIYNSLIKLYTKVGYFKEAPETYKLIQSLEVHPDVYTSNCMIDLYSERSMRNGRFEEATRIAKQMKELSYNNVIGLYALDGRYKDVLGTFKEMIDAAIHPDYCTFKSLGAVLMKRGVPKRAVKKLEITRKKDAESGLQAWIYFNTLICSWSI</sequence>
<comment type="similarity">
    <text evidence="1">Belongs to the PPR family. P subfamily.</text>
</comment>
<protein>
    <recommendedName>
        <fullName evidence="6">Pentacotripeptide-repeat region of PRORP domain-containing protein</fullName>
    </recommendedName>
</protein>
<feature type="repeat" description="PPR" evidence="3">
    <location>
        <begin position="385"/>
        <end position="419"/>
    </location>
</feature>
<feature type="repeat" description="PPR" evidence="3">
    <location>
        <begin position="318"/>
        <end position="352"/>
    </location>
</feature>
<dbReference type="Pfam" id="PF13041">
    <property type="entry name" value="PPR_2"/>
    <property type="match status" value="1"/>
</dbReference>
<dbReference type="EMBL" id="VAHF01000004">
    <property type="protein sequence ID" value="TXG63018.1"/>
    <property type="molecule type" value="Genomic_DNA"/>
</dbReference>
<proteinExistence type="inferred from homology"/>
<reference evidence="5" key="1">
    <citation type="journal article" date="2019" name="Gigascience">
        <title>De novo genome assembly of the endangered Acer yangbiense, a plant species with extremely small populations endemic to Yunnan Province, China.</title>
        <authorList>
            <person name="Yang J."/>
            <person name="Wariss H.M."/>
            <person name="Tao L."/>
            <person name="Zhang R."/>
            <person name="Yun Q."/>
            <person name="Hollingsworth P."/>
            <person name="Dao Z."/>
            <person name="Luo G."/>
            <person name="Guo H."/>
            <person name="Ma Y."/>
            <person name="Sun W."/>
        </authorList>
    </citation>
    <scope>NUCLEOTIDE SEQUENCE [LARGE SCALE GENOMIC DNA]</scope>
    <source>
        <strain evidence="5">cv. Malutang</strain>
    </source>
</reference>
<keyword evidence="5" id="KW-1185">Reference proteome</keyword>
<accession>A0A5C7I225</accession>
<dbReference type="InterPro" id="IPR011990">
    <property type="entry name" value="TPR-like_helical_dom_sf"/>
</dbReference>
<dbReference type="InterPro" id="IPR050872">
    <property type="entry name" value="PPR_P_subfamily"/>
</dbReference>
<evidence type="ECO:0000256" key="1">
    <source>
        <dbReference type="ARBA" id="ARBA00007626"/>
    </source>
</evidence>
<dbReference type="Proteomes" id="UP000323000">
    <property type="component" value="Chromosome 4"/>
</dbReference>
<dbReference type="Pfam" id="PF01535">
    <property type="entry name" value="PPR"/>
    <property type="match status" value="1"/>
</dbReference>